<organism evidence="7 8">
    <name type="scientific">Sulfurirhabdus autotrophica</name>
    <dbReference type="NCBI Taxonomy" id="1706046"/>
    <lineage>
        <taxon>Bacteria</taxon>
        <taxon>Pseudomonadati</taxon>
        <taxon>Pseudomonadota</taxon>
        <taxon>Betaproteobacteria</taxon>
        <taxon>Nitrosomonadales</taxon>
        <taxon>Sulfuricellaceae</taxon>
        <taxon>Sulfurirhabdus</taxon>
    </lineage>
</organism>
<proteinExistence type="inferred from homology"/>
<dbReference type="PANTHER" id="PTHR40942:SF4">
    <property type="entry name" value="CYTOCHROME C5"/>
    <property type="match status" value="1"/>
</dbReference>
<dbReference type="EC" id="3.6.1.41" evidence="5"/>
<keyword evidence="8" id="KW-1185">Reference proteome</keyword>
<dbReference type="Gene3D" id="3.60.21.10">
    <property type="match status" value="1"/>
</dbReference>
<dbReference type="NCBIfam" id="TIGR00668">
    <property type="entry name" value="apaH"/>
    <property type="match status" value="1"/>
</dbReference>
<evidence type="ECO:0000313" key="7">
    <source>
        <dbReference type="EMBL" id="TCV83321.1"/>
    </source>
</evidence>
<dbReference type="RefSeq" id="WP_124947163.1">
    <property type="nucleotide sequence ID" value="NZ_BHVT01000065.1"/>
</dbReference>
<feature type="domain" description="Calcineurin-like phosphoesterase" evidence="6">
    <location>
        <begin position="4"/>
        <end position="143"/>
    </location>
</feature>
<evidence type="ECO:0000256" key="3">
    <source>
        <dbReference type="ARBA" id="ARBA00022801"/>
    </source>
</evidence>
<evidence type="ECO:0000313" key="8">
    <source>
        <dbReference type="Proteomes" id="UP000295367"/>
    </source>
</evidence>
<dbReference type="CDD" id="cd07422">
    <property type="entry name" value="MPP_ApaH"/>
    <property type="match status" value="1"/>
</dbReference>
<comment type="caution">
    <text evidence="7">The sequence shown here is derived from an EMBL/GenBank/DDBJ whole genome shotgun (WGS) entry which is preliminary data.</text>
</comment>
<evidence type="ECO:0000256" key="1">
    <source>
        <dbReference type="ARBA" id="ARBA00003413"/>
    </source>
</evidence>
<gene>
    <name evidence="5" type="primary">apaH</name>
    <name evidence="7" type="ORF">EDC63_11672</name>
</gene>
<dbReference type="GO" id="GO:0008803">
    <property type="term" value="F:bis(5'-nucleosyl)-tetraphosphatase (symmetrical) activity"/>
    <property type="evidence" value="ECO:0007669"/>
    <property type="project" value="UniProtKB-UniRule"/>
</dbReference>
<evidence type="ECO:0000256" key="4">
    <source>
        <dbReference type="ARBA" id="ARBA00049417"/>
    </source>
</evidence>
<dbReference type="InterPro" id="IPR004617">
    <property type="entry name" value="ApaH"/>
</dbReference>
<dbReference type="OrthoDB" id="9807890at2"/>
<dbReference type="AlphaFoldDB" id="A0A4R3XWU9"/>
<dbReference type="Pfam" id="PF00149">
    <property type="entry name" value="Metallophos"/>
    <property type="match status" value="1"/>
</dbReference>
<dbReference type="NCBIfam" id="NF001204">
    <property type="entry name" value="PRK00166.1"/>
    <property type="match status" value="1"/>
</dbReference>
<dbReference type="EMBL" id="SMCO01000016">
    <property type="protein sequence ID" value="TCV83321.1"/>
    <property type="molecule type" value="Genomic_DNA"/>
</dbReference>
<dbReference type="Proteomes" id="UP000295367">
    <property type="component" value="Unassembled WGS sequence"/>
</dbReference>
<reference evidence="7 8" key="1">
    <citation type="submission" date="2019-03" db="EMBL/GenBank/DDBJ databases">
        <title>Genomic Encyclopedia of Type Strains, Phase IV (KMG-IV): sequencing the most valuable type-strain genomes for metagenomic binning, comparative biology and taxonomic classification.</title>
        <authorList>
            <person name="Goeker M."/>
        </authorList>
    </citation>
    <scope>NUCLEOTIDE SEQUENCE [LARGE SCALE GENOMIC DNA]</scope>
    <source>
        <strain evidence="7 8">DSM 100309</strain>
    </source>
</reference>
<evidence type="ECO:0000256" key="2">
    <source>
        <dbReference type="ARBA" id="ARBA00005419"/>
    </source>
</evidence>
<dbReference type="HAMAP" id="MF_00199">
    <property type="entry name" value="ApaH"/>
    <property type="match status" value="1"/>
</dbReference>
<accession>A0A4R3XWU9</accession>
<evidence type="ECO:0000259" key="6">
    <source>
        <dbReference type="Pfam" id="PF00149"/>
    </source>
</evidence>
<sequence length="275" mass="31211">MATYAIGDLQGCFKELQQLLNTIQFNPAQDKLWLVGDLVNRGPDSLATLRWVKEMGDSVIAVLGNHDLSLLVVAGGFAPPHRNDTIQDILEAPDREELLHWLRHQRLLHVENNFAMVHAGLLPQWSIEQAQTLAHEVESALRSEHHLEFVGQMYGNKPIKWKDSHKGIDRLRIITNAMTRMRFCTPKGEMDFDYKGKPDNPPEGYLPWFQIPDRASADTTIICGHWSALGLRLEKNFMALDSGCLWGGELSAVRLEDRQVFQIPCQGLPGSKRWK</sequence>
<dbReference type="SUPFAM" id="SSF56300">
    <property type="entry name" value="Metallo-dependent phosphatases"/>
    <property type="match status" value="1"/>
</dbReference>
<dbReference type="PIRSF" id="PIRSF000903">
    <property type="entry name" value="B5n-ttraPtase_sm"/>
    <property type="match status" value="1"/>
</dbReference>
<comment type="similarity">
    <text evidence="2 5">Belongs to the Ap4A hydrolase family.</text>
</comment>
<comment type="function">
    <text evidence="1 5">Hydrolyzes diadenosine 5',5'''-P1,P4-tetraphosphate to yield ADP.</text>
</comment>
<keyword evidence="3 5" id="KW-0378">Hydrolase</keyword>
<dbReference type="InterPro" id="IPR029052">
    <property type="entry name" value="Metallo-depent_PP-like"/>
</dbReference>
<dbReference type="InterPro" id="IPR004843">
    <property type="entry name" value="Calcineurin-like_PHP"/>
</dbReference>
<protein>
    <recommendedName>
        <fullName evidence="5">Bis(5'-nucleosyl)-tetraphosphatase, symmetrical</fullName>
        <ecNumber evidence="5">3.6.1.41</ecNumber>
    </recommendedName>
    <alternativeName>
        <fullName evidence="5">Ap4A hydrolase</fullName>
    </alternativeName>
    <alternativeName>
        <fullName evidence="5">Diadenosine 5',5'''-P1,P4-tetraphosphate pyrophosphohydrolase</fullName>
    </alternativeName>
    <alternativeName>
        <fullName evidence="5">Diadenosine tetraphosphatase</fullName>
    </alternativeName>
</protein>
<name>A0A4R3XWU9_9PROT</name>
<evidence type="ECO:0000256" key="5">
    <source>
        <dbReference type="HAMAP-Rule" id="MF_00199"/>
    </source>
</evidence>
<comment type="catalytic activity">
    <reaction evidence="4 5">
        <text>P(1),P(4)-bis(5'-adenosyl) tetraphosphate + H2O = 2 ADP + 2 H(+)</text>
        <dbReference type="Rhea" id="RHEA:24252"/>
        <dbReference type="ChEBI" id="CHEBI:15377"/>
        <dbReference type="ChEBI" id="CHEBI:15378"/>
        <dbReference type="ChEBI" id="CHEBI:58141"/>
        <dbReference type="ChEBI" id="CHEBI:456216"/>
        <dbReference type="EC" id="3.6.1.41"/>
    </reaction>
</comment>
<dbReference type="PANTHER" id="PTHR40942">
    <property type="match status" value="1"/>
</dbReference>